<protein>
    <recommendedName>
        <fullName evidence="3">DUF4381 domain-containing protein</fullName>
    </recommendedName>
</protein>
<evidence type="ECO:0000313" key="2">
    <source>
        <dbReference type="EMBL" id="VAW87022.1"/>
    </source>
</evidence>
<feature type="transmembrane region" description="Helical" evidence="1">
    <location>
        <begin position="20"/>
        <end position="41"/>
    </location>
</feature>
<keyword evidence="1" id="KW-1133">Transmembrane helix</keyword>
<dbReference type="EMBL" id="UOFO01000109">
    <property type="protein sequence ID" value="VAW87022.1"/>
    <property type="molecule type" value="Genomic_DNA"/>
</dbReference>
<accession>A0A3B0ZHV7</accession>
<organism evidence="2">
    <name type="scientific">hydrothermal vent metagenome</name>
    <dbReference type="NCBI Taxonomy" id="652676"/>
    <lineage>
        <taxon>unclassified sequences</taxon>
        <taxon>metagenomes</taxon>
        <taxon>ecological metagenomes</taxon>
    </lineage>
</organism>
<reference evidence="2" key="1">
    <citation type="submission" date="2018-06" db="EMBL/GenBank/DDBJ databases">
        <authorList>
            <person name="Zhirakovskaya E."/>
        </authorList>
    </citation>
    <scope>NUCLEOTIDE SEQUENCE</scope>
</reference>
<name>A0A3B0ZHV7_9ZZZZ</name>
<evidence type="ECO:0000256" key="1">
    <source>
        <dbReference type="SAM" id="Phobius"/>
    </source>
</evidence>
<proteinExistence type="predicted"/>
<evidence type="ECO:0008006" key="3">
    <source>
        <dbReference type="Google" id="ProtNLM"/>
    </source>
</evidence>
<dbReference type="AlphaFoldDB" id="A0A3B0ZHV7"/>
<keyword evidence="1" id="KW-0812">Transmembrane</keyword>
<sequence>MNETIPFNILADIEFPNEPSWYSEIILAVIASSLLLSLIVWRIMKRKPLRQTQLETISSEQVLNDIIAQYQSTRINQREAAFRIATVLRLSLKLPQLTLQAPDILQHEHALWRETIQQLEQLRYQHNCDALLSPELTQQVRRWIVLHGANHDSF</sequence>
<keyword evidence="1" id="KW-0472">Membrane</keyword>
<gene>
    <name evidence="2" type="ORF">MNBD_GAMMA16-590</name>
</gene>